<name>A0A6A4ILN9_9AGAR</name>
<dbReference type="AlphaFoldDB" id="A0A6A4ILN9"/>
<dbReference type="EMBL" id="ML769383">
    <property type="protein sequence ID" value="KAE9411339.1"/>
    <property type="molecule type" value="Genomic_DNA"/>
</dbReference>
<dbReference type="PANTHER" id="PTHR34862">
    <property type="entry name" value="SPARK DOMAIN-CONTAINING PROTEIN"/>
    <property type="match status" value="1"/>
</dbReference>
<keyword evidence="1" id="KW-0732">Signal</keyword>
<protein>
    <submittedName>
        <fullName evidence="2">Uncharacterized protein</fullName>
    </submittedName>
</protein>
<sequence>MPRFLALAALAFGLGVSAQTTGLSSQCTTGLAQIATNSTSACLSPTSLISLFTASSNTSIVQPINTWLSSVCGVPACSNATLAAVVTNLTAACSAELSSFGFTSENTATLISTVQEAYPTVRNVMCLEDGSTNCGLIATGNVSLPSNVTCTNCTQAAFNTVNTGFPGLFGSENSTLQQQCGSSFTDGSTPSGIVESASNSTASSSTGSNSALGAVSLISKNTLFGISASVLFIIGSAFAML</sequence>
<feature type="signal peptide" evidence="1">
    <location>
        <begin position="1"/>
        <end position="18"/>
    </location>
</feature>
<evidence type="ECO:0000313" key="3">
    <source>
        <dbReference type="Proteomes" id="UP000799118"/>
    </source>
</evidence>
<evidence type="ECO:0000256" key="1">
    <source>
        <dbReference type="SAM" id="SignalP"/>
    </source>
</evidence>
<evidence type="ECO:0000313" key="2">
    <source>
        <dbReference type="EMBL" id="KAE9411339.1"/>
    </source>
</evidence>
<dbReference type="PANTHER" id="PTHR34862:SF1">
    <property type="entry name" value="SPARK DOMAIN-CONTAINING PROTEIN"/>
    <property type="match status" value="1"/>
</dbReference>
<feature type="chain" id="PRO_5025385969" evidence="1">
    <location>
        <begin position="19"/>
        <end position="241"/>
    </location>
</feature>
<dbReference type="OrthoDB" id="2536450at2759"/>
<gene>
    <name evidence="2" type="ORF">BT96DRAFT_1028684</name>
</gene>
<keyword evidence="3" id="KW-1185">Reference proteome</keyword>
<organism evidence="2 3">
    <name type="scientific">Gymnopus androsaceus JB14</name>
    <dbReference type="NCBI Taxonomy" id="1447944"/>
    <lineage>
        <taxon>Eukaryota</taxon>
        <taxon>Fungi</taxon>
        <taxon>Dikarya</taxon>
        <taxon>Basidiomycota</taxon>
        <taxon>Agaricomycotina</taxon>
        <taxon>Agaricomycetes</taxon>
        <taxon>Agaricomycetidae</taxon>
        <taxon>Agaricales</taxon>
        <taxon>Marasmiineae</taxon>
        <taxon>Omphalotaceae</taxon>
        <taxon>Gymnopus</taxon>
    </lineage>
</organism>
<reference evidence="2" key="1">
    <citation type="journal article" date="2019" name="Environ. Microbiol.">
        <title>Fungal ecological strategies reflected in gene transcription - a case study of two litter decomposers.</title>
        <authorList>
            <person name="Barbi F."/>
            <person name="Kohler A."/>
            <person name="Barry K."/>
            <person name="Baskaran P."/>
            <person name="Daum C."/>
            <person name="Fauchery L."/>
            <person name="Ihrmark K."/>
            <person name="Kuo A."/>
            <person name="LaButti K."/>
            <person name="Lipzen A."/>
            <person name="Morin E."/>
            <person name="Grigoriev I.V."/>
            <person name="Henrissat B."/>
            <person name="Lindahl B."/>
            <person name="Martin F."/>
        </authorList>
    </citation>
    <scope>NUCLEOTIDE SEQUENCE</scope>
    <source>
        <strain evidence="2">JB14</strain>
    </source>
</reference>
<proteinExistence type="predicted"/>
<dbReference type="Proteomes" id="UP000799118">
    <property type="component" value="Unassembled WGS sequence"/>
</dbReference>
<accession>A0A6A4ILN9</accession>